<proteinExistence type="predicted"/>
<name>A0A0A8W0N3_PARSO</name>
<dbReference type="OrthoDB" id="1752706at2"/>
<reference evidence="1 2" key="1">
    <citation type="submission" date="2015-01" db="EMBL/GenBank/DDBJ databases">
        <authorList>
            <person name="Aslett A.Martin."/>
            <person name="De Silva Nishadi"/>
        </authorList>
    </citation>
    <scope>NUCLEOTIDE SEQUENCE [LARGE SCALE GENOMIC DNA]</scope>
    <source>
        <strain evidence="1 2">R28058</strain>
    </source>
</reference>
<sequence length="131" mass="15341">MKYVLIFLLILFFIAPSVDEAKSIPQVLKAGVYNYITCLDKSVDYLSENYPVFNQLTELPYKKSYTKVMKNRTFVKHFVETGETLDDIIKIYNKDIDNIENFRKVVYKENSNVISDDYKLKSGEYILIPSE</sequence>
<gene>
    <name evidence="1" type="ORF">R28058_08221</name>
</gene>
<dbReference type="AlphaFoldDB" id="A0A0A8W0N3"/>
<evidence type="ECO:0000313" key="1">
    <source>
        <dbReference type="EMBL" id="CEQ03089.1"/>
    </source>
</evidence>
<organism evidence="1 2">
    <name type="scientific">Paraclostridium sordellii</name>
    <name type="common">Clostridium sordellii</name>
    <dbReference type="NCBI Taxonomy" id="1505"/>
    <lineage>
        <taxon>Bacteria</taxon>
        <taxon>Bacillati</taxon>
        <taxon>Bacillota</taxon>
        <taxon>Clostridia</taxon>
        <taxon>Peptostreptococcales</taxon>
        <taxon>Peptostreptococcaceae</taxon>
        <taxon>Paraclostridium</taxon>
    </lineage>
</organism>
<dbReference type="Proteomes" id="UP000049127">
    <property type="component" value="Unassembled WGS sequence"/>
</dbReference>
<protein>
    <submittedName>
        <fullName evidence="1">Uncharacterized protein</fullName>
    </submittedName>
</protein>
<dbReference type="RefSeq" id="WP_055332008.1">
    <property type="nucleotide sequence ID" value="NZ_BDJI01000002.1"/>
</dbReference>
<dbReference type="EMBL" id="CEKZ01000003">
    <property type="protein sequence ID" value="CEQ03089.1"/>
    <property type="molecule type" value="Genomic_DNA"/>
</dbReference>
<dbReference type="KEGG" id="psor:RSJ16_06720"/>
<evidence type="ECO:0000313" key="2">
    <source>
        <dbReference type="Proteomes" id="UP000049127"/>
    </source>
</evidence>
<accession>A0A0A8W0N3</accession>